<dbReference type="Proteomes" id="UP001223336">
    <property type="component" value="Unassembled WGS sequence"/>
</dbReference>
<name>A0AA51MQT5_9GAMM</name>
<dbReference type="RefSeq" id="WP_308134992.1">
    <property type="nucleotide sequence ID" value="NZ_CP133197.1"/>
</dbReference>
<accession>A0AA51MQT5</accession>
<keyword evidence="3" id="KW-1185">Reference proteome</keyword>
<evidence type="ECO:0000313" key="3">
    <source>
        <dbReference type="Proteomes" id="UP001223336"/>
    </source>
</evidence>
<dbReference type="Proteomes" id="UP001229862">
    <property type="component" value="Chromosome"/>
</dbReference>
<gene>
    <name evidence="1" type="ORF">RCC75_11010</name>
    <name evidence="2" type="ORF">RCG00_08355</name>
</gene>
<evidence type="ECO:0000313" key="1">
    <source>
        <dbReference type="EMBL" id="MDQ5769061.1"/>
    </source>
</evidence>
<reference evidence="2 3" key="1">
    <citation type="submission" date="2023-08" db="EMBL/GenBank/DDBJ databases">
        <title>New molecular markers tilS and rpoB for phylogenetic and monitoring studies of the genus Thiothrix biodiversity.</title>
        <authorList>
            <person name="Ravin N.V."/>
            <person name="Smolyakov D."/>
            <person name="Markov N.D."/>
            <person name="Beletsky A.V."/>
            <person name="Mardanov A.V."/>
            <person name="Rudenko T.S."/>
            <person name="Grabovich M.Y."/>
        </authorList>
    </citation>
    <scope>NUCLEOTIDE SEQUENCE</scope>
    <source>
        <strain evidence="2">DNT52</strain>
        <strain evidence="1 3">H33</strain>
    </source>
</reference>
<proteinExistence type="predicted"/>
<dbReference type="EMBL" id="CP133217">
    <property type="protein sequence ID" value="WML88380.1"/>
    <property type="molecule type" value="Genomic_DNA"/>
</dbReference>
<organism evidence="2">
    <name type="scientific">Thiothrix subterranea</name>
    <dbReference type="NCBI Taxonomy" id="2735563"/>
    <lineage>
        <taxon>Bacteria</taxon>
        <taxon>Pseudomonadati</taxon>
        <taxon>Pseudomonadota</taxon>
        <taxon>Gammaproteobacteria</taxon>
        <taxon>Thiotrichales</taxon>
        <taxon>Thiotrichaceae</taxon>
        <taxon>Thiothrix</taxon>
    </lineage>
</organism>
<dbReference type="AlphaFoldDB" id="A0AA51MQT5"/>
<dbReference type="EMBL" id="JAVFKN010000013">
    <property type="protein sequence ID" value="MDQ5769061.1"/>
    <property type="molecule type" value="Genomic_DNA"/>
</dbReference>
<evidence type="ECO:0000313" key="2">
    <source>
        <dbReference type="EMBL" id="WML88380.1"/>
    </source>
</evidence>
<protein>
    <submittedName>
        <fullName evidence="2">Uncharacterized protein</fullName>
    </submittedName>
</protein>
<sequence length="102" mass="12098">MLNLELNVQPATAQRLRLLMSQVADQETFAQNIIAFQVHELKRGILNLRLDLKKFEEQYQMPSDVFYRQFEQGAVDDSEDYMLWSGLYEMLRDNQQQLQALQ</sequence>